<dbReference type="InterPro" id="IPR000792">
    <property type="entry name" value="Tscrpt_reg_LuxR_C"/>
</dbReference>
<evidence type="ECO:0000259" key="4">
    <source>
        <dbReference type="PROSITE" id="PS50043"/>
    </source>
</evidence>
<keyword evidence="3" id="KW-0804">Transcription</keyword>
<keyword evidence="1" id="KW-0805">Transcription regulation</keyword>
<dbReference type="PANTHER" id="PTHR44688">
    <property type="entry name" value="DNA-BINDING TRANSCRIPTIONAL ACTIVATOR DEVR_DOSR"/>
    <property type="match status" value="1"/>
</dbReference>
<evidence type="ECO:0000256" key="3">
    <source>
        <dbReference type="ARBA" id="ARBA00023163"/>
    </source>
</evidence>
<comment type="caution">
    <text evidence="5">The sequence shown here is derived from an EMBL/GenBank/DDBJ whole genome shotgun (WGS) entry which is preliminary data.</text>
</comment>
<dbReference type="SMART" id="SM00421">
    <property type="entry name" value="HTH_LUXR"/>
    <property type="match status" value="1"/>
</dbReference>
<evidence type="ECO:0000313" key="5">
    <source>
        <dbReference type="EMBL" id="MBD2860815.1"/>
    </source>
</evidence>
<dbReference type="Pfam" id="PF00196">
    <property type="entry name" value="GerE"/>
    <property type="match status" value="1"/>
</dbReference>
<dbReference type="SUPFAM" id="SSF46894">
    <property type="entry name" value="C-terminal effector domain of the bipartite response regulators"/>
    <property type="match status" value="1"/>
</dbReference>
<organism evidence="5 6">
    <name type="scientific">Paenibacillus oceani</name>
    <dbReference type="NCBI Taxonomy" id="2772510"/>
    <lineage>
        <taxon>Bacteria</taxon>
        <taxon>Bacillati</taxon>
        <taxon>Bacillota</taxon>
        <taxon>Bacilli</taxon>
        <taxon>Bacillales</taxon>
        <taxon>Paenibacillaceae</taxon>
        <taxon>Paenibacillus</taxon>
    </lineage>
</organism>
<proteinExistence type="predicted"/>
<dbReference type="PANTHER" id="PTHR44688:SF16">
    <property type="entry name" value="DNA-BINDING TRANSCRIPTIONAL ACTIVATOR DEVR_DOSR"/>
    <property type="match status" value="1"/>
</dbReference>
<keyword evidence="6" id="KW-1185">Reference proteome</keyword>
<name>A0A927C7K7_9BACL</name>
<dbReference type="EMBL" id="JACXJA010000003">
    <property type="protein sequence ID" value="MBD2860815.1"/>
    <property type="molecule type" value="Genomic_DNA"/>
</dbReference>
<gene>
    <name evidence="5" type="ORF">IDH45_02300</name>
</gene>
<keyword evidence="2" id="KW-0238">DNA-binding</keyword>
<dbReference type="GO" id="GO:0006355">
    <property type="term" value="P:regulation of DNA-templated transcription"/>
    <property type="evidence" value="ECO:0007669"/>
    <property type="project" value="InterPro"/>
</dbReference>
<dbReference type="PROSITE" id="PS50043">
    <property type="entry name" value="HTH_LUXR_2"/>
    <property type="match status" value="1"/>
</dbReference>
<evidence type="ECO:0000256" key="1">
    <source>
        <dbReference type="ARBA" id="ARBA00023015"/>
    </source>
</evidence>
<dbReference type="InterPro" id="IPR036388">
    <property type="entry name" value="WH-like_DNA-bd_sf"/>
</dbReference>
<feature type="domain" description="HTH luxR-type" evidence="4">
    <location>
        <begin position="294"/>
        <end position="359"/>
    </location>
</feature>
<dbReference type="GO" id="GO:0003677">
    <property type="term" value="F:DNA binding"/>
    <property type="evidence" value="ECO:0007669"/>
    <property type="project" value="UniProtKB-KW"/>
</dbReference>
<protein>
    <submittedName>
        <fullName evidence="5">Helix-turn-helix transcriptional regulator</fullName>
    </submittedName>
</protein>
<dbReference type="PRINTS" id="PR00038">
    <property type="entry name" value="HTHLUXR"/>
</dbReference>
<dbReference type="InterPro" id="IPR016032">
    <property type="entry name" value="Sig_transdc_resp-reg_C-effctor"/>
</dbReference>
<reference evidence="5" key="1">
    <citation type="submission" date="2020-09" db="EMBL/GenBank/DDBJ databases">
        <title>A novel bacterium of genus Paenibacillus, isolated from South China Sea.</title>
        <authorList>
            <person name="Huang H."/>
            <person name="Mo K."/>
            <person name="Hu Y."/>
        </authorList>
    </citation>
    <scope>NUCLEOTIDE SEQUENCE</scope>
    <source>
        <strain evidence="5">IB182363</strain>
    </source>
</reference>
<accession>A0A927C7K7</accession>
<evidence type="ECO:0000256" key="2">
    <source>
        <dbReference type="ARBA" id="ARBA00023125"/>
    </source>
</evidence>
<dbReference type="CDD" id="cd06170">
    <property type="entry name" value="LuxR_C_like"/>
    <property type="match status" value="1"/>
</dbReference>
<sequence length="369" mass="39924">MPIATESVKRELCALADRIGSSHDYRSAMLEKLRLAVPFDAACCTTVDPQTHLSTGAVTDESVEAIHHLLFENEYRQDDVNAFESLAASASPAATLSGATGGEPAGSARYRDILRPAGFTDELRAVFVHEGTCWGHLSLYRRSGSPLFREEEVAAIVSLLPCLTDGVRHTNGLQPPAGRPKPAAVREPGIALLSERLELLSANAEADYWLAMLRSRERIGPDTLPRPVRAVCMRAMDGGHTAQLQPPKPQVCLSAPDGQYLTLRASKLFGAAGTGTCQLAVTIEASRPSDILPYMTDAYRLSAREKQVLEGVLRGLSTKELAGSLHISGYTVQDHLKAIFAKTGVTSRRDLIWRLHGRYSLPADGDTAK</sequence>
<dbReference type="Proteomes" id="UP000639396">
    <property type="component" value="Unassembled WGS sequence"/>
</dbReference>
<dbReference type="Gene3D" id="1.10.10.10">
    <property type="entry name" value="Winged helix-like DNA-binding domain superfamily/Winged helix DNA-binding domain"/>
    <property type="match status" value="1"/>
</dbReference>
<evidence type="ECO:0000313" key="6">
    <source>
        <dbReference type="Proteomes" id="UP000639396"/>
    </source>
</evidence>
<dbReference type="AlphaFoldDB" id="A0A927C7K7"/>